<dbReference type="AlphaFoldDB" id="K2G303"/>
<evidence type="ECO:0000313" key="1">
    <source>
        <dbReference type="EMBL" id="EKE29588.1"/>
    </source>
</evidence>
<dbReference type="EMBL" id="AMFJ01000141">
    <property type="protein sequence ID" value="EKE29588.1"/>
    <property type="molecule type" value="Genomic_DNA"/>
</dbReference>
<organism evidence="1">
    <name type="scientific">uncultured bacterium</name>
    <name type="common">gcode 4</name>
    <dbReference type="NCBI Taxonomy" id="1234023"/>
    <lineage>
        <taxon>Bacteria</taxon>
        <taxon>environmental samples</taxon>
    </lineage>
</organism>
<sequence>MNQNQAVVQTIEKLWWIATLWQINHYIFEIKECEWKTKTPFASIRRIVQEYTKEIYKIKPWLYWLLKFKKINENKWFIIETDVNKNSKDIEEFNHYYYQGLLTEIWNLESYFTYVPAQDQNKMFLNKRLWDVVTTGKMFEFWYEEIIRRARTIDVIYFNKRKMPSYFYEVEHSTDIQNSLLKFNELQDFNSNFIIVADNVRRRDFDSKISQIAFDEIRNRVKFLDYEKLSQIHTKTFELHMAKTF</sequence>
<accession>K2G303</accession>
<protein>
    <submittedName>
        <fullName evidence="1">Uncharacterized protein</fullName>
    </submittedName>
</protein>
<proteinExistence type="predicted"/>
<gene>
    <name evidence="1" type="ORF">ACD_2C00141G0010</name>
</gene>
<reference evidence="1" key="1">
    <citation type="journal article" date="2012" name="Science">
        <title>Fermentation, hydrogen, and sulfur metabolism in multiple uncultivated bacterial phyla.</title>
        <authorList>
            <person name="Wrighton K.C."/>
            <person name="Thomas B.C."/>
            <person name="Sharon I."/>
            <person name="Miller C.S."/>
            <person name="Castelle C.J."/>
            <person name="VerBerkmoes N.C."/>
            <person name="Wilkins M.J."/>
            <person name="Hettich R.L."/>
            <person name="Lipton M.S."/>
            <person name="Williams K.H."/>
            <person name="Long P.E."/>
            <person name="Banfield J.F."/>
        </authorList>
    </citation>
    <scope>NUCLEOTIDE SEQUENCE [LARGE SCALE GENOMIC DNA]</scope>
</reference>
<name>K2G303_9BACT</name>
<comment type="caution">
    <text evidence="1">The sequence shown here is derived from an EMBL/GenBank/DDBJ whole genome shotgun (WGS) entry which is preliminary data.</text>
</comment>